<dbReference type="Proteomes" id="UP000198718">
    <property type="component" value="Unassembled WGS sequence"/>
</dbReference>
<dbReference type="EMBL" id="FNFP01000010">
    <property type="protein sequence ID" value="SDL20947.1"/>
    <property type="molecule type" value="Genomic_DNA"/>
</dbReference>
<keyword evidence="2" id="KW-1185">Reference proteome</keyword>
<gene>
    <name evidence="1" type="ORF">SAMN05660472_02815</name>
</gene>
<evidence type="ECO:0000313" key="2">
    <source>
        <dbReference type="Proteomes" id="UP000198718"/>
    </source>
</evidence>
<protein>
    <submittedName>
        <fullName evidence="1">Uncharacterized protein</fullName>
    </submittedName>
</protein>
<evidence type="ECO:0000313" key="1">
    <source>
        <dbReference type="EMBL" id="SDL20947.1"/>
    </source>
</evidence>
<organism evidence="1 2">
    <name type="scientific">Natronincola ferrireducens</name>
    <dbReference type="NCBI Taxonomy" id="393762"/>
    <lineage>
        <taxon>Bacteria</taxon>
        <taxon>Bacillati</taxon>
        <taxon>Bacillota</taxon>
        <taxon>Clostridia</taxon>
        <taxon>Peptostreptococcales</taxon>
        <taxon>Natronincolaceae</taxon>
        <taxon>Natronincola</taxon>
    </lineage>
</organism>
<dbReference type="RefSeq" id="WP_090554747.1">
    <property type="nucleotide sequence ID" value="NZ_FNFP01000010.1"/>
</dbReference>
<proteinExistence type="predicted"/>
<dbReference type="STRING" id="393762.SAMN05660472_02815"/>
<reference evidence="1 2" key="1">
    <citation type="submission" date="2016-10" db="EMBL/GenBank/DDBJ databases">
        <authorList>
            <person name="de Groot N.N."/>
        </authorList>
    </citation>
    <scope>NUCLEOTIDE SEQUENCE [LARGE SCALE GENOMIC DNA]</scope>
    <source>
        <strain evidence="1 2">DSM 18346</strain>
    </source>
</reference>
<accession>A0A1G9I6S1</accession>
<sequence>MISLNHTPQRAEMKAEYVIENDVLTVTIGESTEIFDFTGLSEGIAEEIIVEILPINPIVSAEKTGDVITVTVIRFYDAEEKHLFEAGEVNED</sequence>
<name>A0A1G9I6S1_9FIRM</name>
<dbReference type="AlphaFoldDB" id="A0A1G9I6S1"/>
<dbReference type="OrthoDB" id="1957905at2"/>